<keyword evidence="3" id="KW-1185">Reference proteome</keyword>
<feature type="transmembrane region" description="Helical" evidence="1">
    <location>
        <begin position="99"/>
        <end position="119"/>
    </location>
</feature>
<dbReference type="Pfam" id="PF03729">
    <property type="entry name" value="DUF308"/>
    <property type="match status" value="3"/>
</dbReference>
<feature type="transmembrane region" description="Helical" evidence="1">
    <location>
        <begin position="203"/>
        <end position="222"/>
    </location>
</feature>
<dbReference type="Gene3D" id="3.40.50.1820">
    <property type="entry name" value="alpha/beta hydrolase"/>
    <property type="match status" value="2"/>
</dbReference>
<dbReference type="GO" id="GO:0004806">
    <property type="term" value="F:triacylglycerol lipase activity"/>
    <property type="evidence" value="ECO:0007669"/>
    <property type="project" value="InterPro"/>
</dbReference>
<accession>A0A4P6EDG7</accession>
<evidence type="ECO:0008006" key="4">
    <source>
        <dbReference type="Google" id="ProtNLM"/>
    </source>
</evidence>
<evidence type="ECO:0000256" key="1">
    <source>
        <dbReference type="SAM" id="Phobius"/>
    </source>
</evidence>
<protein>
    <recommendedName>
        <fullName evidence="4">Lipase</fullName>
    </recommendedName>
</protein>
<keyword evidence="1" id="KW-0472">Membrane</keyword>
<reference evidence="2 3" key="1">
    <citation type="submission" date="2019-01" db="EMBL/GenBank/DDBJ databases">
        <title>Genome sequencing of strain DFW100M-13.</title>
        <authorList>
            <person name="Heo J."/>
            <person name="Kim S.-J."/>
            <person name="Kim J.-S."/>
            <person name="Hong S.-B."/>
            <person name="Kwon S.-W."/>
        </authorList>
    </citation>
    <scope>NUCLEOTIDE SEQUENCE [LARGE SCALE GENOMIC DNA]</scope>
    <source>
        <strain evidence="2 3">DFW100M-13</strain>
    </source>
</reference>
<dbReference type="PANTHER" id="PTHR34853">
    <property type="match status" value="1"/>
</dbReference>
<name>A0A4P6EDG7_9MICO</name>
<evidence type="ECO:0000313" key="2">
    <source>
        <dbReference type="EMBL" id="QAY59353.1"/>
    </source>
</evidence>
<evidence type="ECO:0000313" key="3">
    <source>
        <dbReference type="Proteomes" id="UP000293995"/>
    </source>
</evidence>
<sequence>MRRNVGGRTALGRELRRGMPRWARVAASVLALLVGAAIITRPTTSLAVLALLIGAGFALTGVLVLVDENRRGHVALGLAWIVVGAVLLALPGLTVRATALFVGIALIVDGAASVVGAFSRRIGADERISRALLGVAGVVFGVLALSWPDVTLLVVAVVFGARLVILGLVGLWRLWTAGSAPNRGIPNRGVPNRSLPRRWLRTLGAVLAVVVAVAAAGISSALHGGSIAVDDFYAAPRTVPSEPGQLIRAEPFTRDVPAGARGWRILYTTTGEDDRAAVASGLVVVPDGDGRWPVIDWNHGTTGFARQCAPSLQEHPFESGALFLLPQIIENGWALTATDDIGLGTAGPHPYLIGVPTAHASLDVVRAARQLTDAHLGDQTVVWGHSQGGGGALWTGALASSYAPDVPLSGVAALAPAANLPAFVETIQTMVGGSIFGSFVASAYTAAYPDVTFREYIRPGAEVTVRALASRCLAEPGTAVSVLTLLGLARDPELFAQSPETGPFARRLAQNIPPAVGDAPLLIAQGSADSIILPAAQSAYVDDLCAAGRAVDYRSYPGLDHLALVAADSPLVPELMQWTRDRFDGVPVAAGCERRG</sequence>
<dbReference type="GO" id="GO:0016042">
    <property type="term" value="P:lipid catabolic process"/>
    <property type="evidence" value="ECO:0007669"/>
    <property type="project" value="InterPro"/>
</dbReference>
<dbReference type="Pfam" id="PF03583">
    <property type="entry name" value="LIP"/>
    <property type="match status" value="1"/>
</dbReference>
<dbReference type="EMBL" id="CP035494">
    <property type="protein sequence ID" value="QAY59353.1"/>
    <property type="molecule type" value="Genomic_DNA"/>
</dbReference>
<dbReference type="SUPFAM" id="SSF53474">
    <property type="entry name" value="alpha/beta-Hydrolases"/>
    <property type="match status" value="1"/>
</dbReference>
<keyword evidence="1" id="KW-0812">Transmembrane</keyword>
<dbReference type="InterPro" id="IPR005325">
    <property type="entry name" value="DUF308_memb"/>
</dbReference>
<feature type="transmembrane region" description="Helical" evidence="1">
    <location>
        <begin position="46"/>
        <end position="66"/>
    </location>
</feature>
<keyword evidence="1" id="KW-1133">Transmembrane helix</keyword>
<organism evidence="2 3">
    <name type="scientific">Microbacterium protaetiae</name>
    <dbReference type="NCBI Taxonomy" id="2509458"/>
    <lineage>
        <taxon>Bacteria</taxon>
        <taxon>Bacillati</taxon>
        <taxon>Actinomycetota</taxon>
        <taxon>Actinomycetes</taxon>
        <taxon>Micrococcales</taxon>
        <taxon>Microbacteriaceae</taxon>
        <taxon>Microbacterium</taxon>
    </lineage>
</organism>
<feature type="transmembrane region" description="Helical" evidence="1">
    <location>
        <begin position="73"/>
        <end position="93"/>
    </location>
</feature>
<dbReference type="PANTHER" id="PTHR34853:SF1">
    <property type="entry name" value="LIPASE 5"/>
    <property type="match status" value="1"/>
</dbReference>
<dbReference type="InterPro" id="IPR029058">
    <property type="entry name" value="AB_hydrolase_fold"/>
</dbReference>
<feature type="transmembrane region" description="Helical" evidence="1">
    <location>
        <begin position="153"/>
        <end position="175"/>
    </location>
</feature>
<dbReference type="OrthoDB" id="9798122at2"/>
<dbReference type="InterPro" id="IPR005152">
    <property type="entry name" value="Lipase_secreted"/>
</dbReference>
<dbReference type="KEGG" id="mprt:ET475_04675"/>
<feature type="transmembrane region" description="Helical" evidence="1">
    <location>
        <begin position="131"/>
        <end position="147"/>
    </location>
</feature>
<feature type="transmembrane region" description="Helical" evidence="1">
    <location>
        <begin position="21"/>
        <end position="40"/>
    </location>
</feature>
<dbReference type="AlphaFoldDB" id="A0A4P6EDG7"/>
<dbReference type="Proteomes" id="UP000293995">
    <property type="component" value="Chromosome"/>
</dbReference>
<gene>
    <name evidence="2" type="ORF">ET475_04675</name>
</gene>
<proteinExistence type="predicted"/>